<evidence type="ECO:0000259" key="5">
    <source>
        <dbReference type="Pfam" id="PF05118"/>
    </source>
</evidence>
<proteinExistence type="inferred from homology"/>
<comment type="caution">
    <text evidence="6">The sequence shown here is derived from an EMBL/GenBank/DDBJ whole genome shotgun (WGS) entry which is preliminary data.</text>
</comment>
<dbReference type="SUPFAM" id="SSF51197">
    <property type="entry name" value="Clavaminate synthase-like"/>
    <property type="match status" value="1"/>
</dbReference>
<comment type="similarity">
    <text evidence="1">Belongs to the aspartyl/asparaginyl beta-hydroxylase family.</text>
</comment>
<name>A0A508A0E8_9GAMM</name>
<sequence>MQPPRLWPQRVPQSPRRRDNGAMKPVETQFIQALREARTPAAVAEACDVLEHSGEAVTPAFGAALPAALHGHLQAVSAHPGFRLWLDVYFGRQPGRFRSPLQQPNFLYYPALPAQAWFSTPELPELAPLQRLIAPVREELLGFLAEDVAFRPYVDARASGDRQWGRLADSLEWSARHLLRREQWDEALVARLPVTRDFLAQAPLAQYPPHAPECFISRLKPGTELPPHHGLSNIKLTAHLPVDLPGGCSITVAGETRHWVHDDFLVFDDAFLHSACNRGERVRTVLIFDIWHPGLCGEERAALAHAIAVLDRVQSCRRTGAPS</sequence>
<dbReference type="Gene3D" id="2.60.120.330">
    <property type="entry name" value="B-lactam Antibiotic, Isopenicillin N Synthase, Chain"/>
    <property type="match status" value="1"/>
</dbReference>
<evidence type="ECO:0000256" key="4">
    <source>
        <dbReference type="SAM" id="MobiDB-lite"/>
    </source>
</evidence>
<gene>
    <name evidence="6" type="ORF">FKV25_10430</name>
</gene>
<dbReference type="GO" id="GO:0016020">
    <property type="term" value="C:membrane"/>
    <property type="evidence" value="ECO:0007669"/>
    <property type="project" value="TreeGrafter"/>
</dbReference>
<keyword evidence="7" id="KW-1185">Reference proteome</keyword>
<accession>A0A508A0E8</accession>
<dbReference type="InterPro" id="IPR007803">
    <property type="entry name" value="Asp/Arg/Pro-Hydrxlase"/>
</dbReference>
<dbReference type="Pfam" id="PF05118">
    <property type="entry name" value="Asp_Arg_Hydrox"/>
    <property type="match status" value="1"/>
</dbReference>
<dbReference type="InterPro" id="IPR027443">
    <property type="entry name" value="IPNS-like_sf"/>
</dbReference>
<dbReference type="PANTHER" id="PTHR46332:SF5">
    <property type="entry name" value="ASPARTATE BETA-HYDROXYLASE DOMAIN CONTAINING 2"/>
    <property type="match status" value="1"/>
</dbReference>
<evidence type="ECO:0000256" key="3">
    <source>
        <dbReference type="ARBA" id="ARBA00023002"/>
    </source>
</evidence>
<evidence type="ECO:0000256" key="2">
    <source>
        <dbReference type="ARBA" id="ARBA00022964"/>
    </source>
</evidence>
<dbReference type="InterPro" id="IPR051821">
    <property type="entry name" value="Asp/Asn_beta-hydroxylase"/>
</dbReference>
<reference evidence="6 7" key="1">
    <citation type="submission" date="2019-06" db="EMBL/GenBank/DDBJ databases">
        <title>Lysobacter alkalisoli sp. nov. isolated from saline soil.</title>
        <authorList>
            <person name="Sun J.-Q."/>
            <person name="Xu L."/>
        </authorList>
    </citation>
    <scope>NUCLEOTIDE SEQUENCE [LARGE SCALE GENOMIC DNA]</scope>
    <source>
        <strain evidence="6 7">JCM 31130</strain>
    </source>
</reference>
<dbReference type="EMBL" id="VICE01000096">
    <property type="protein sequence ID" value="TQD43510.1"/>
    <property type="molecule type" value="Genomic_DNA"/>
</dbReference>
<feature type="region of interest" description="Disordered" evidence="4">
    <location>
        <begin position="1"/>
        <end position="23"/>
    </location>
</feature>
<protein>
    <submittedName>
        <fullName evidence="6">Aspartyl/asparaginyl beta-hydroxylase domain-containing protein</fullName>
    </submittedName>
</protein>
<dbReference type="PANTHER" id="PTHR46332">
    <property type="entry name" value="ASPARTATE BETA-HYDROXYLASE DOMAIN-CONTAINING PROTEIN 2"/>
    <property type="match status" value="1"/>
</dbReference>
<keyword evidence="2" id="KW-0223">Dioxygenase</keyword>
<evidence type="ECO:0000313" key="6">
    <source>
        <dbReference type="EMBL" id="TQD43510.1"/>
    </source>
</evidence>
<dbReference type="GO" id="GO:0051213">
    <property type="term" value="F:dioxygenase activity"/>
    <property type="evidence" value="ECO:0007669"/>
    <property type="project" value="UniProtKB-KW"/>
</dbReference>
<evidence type="ECO:0000313" key="7">
    <source>
        <dbReference type="Proteomes" id="UP000318212"/>
    </source>
</evidence>
<keyword evidence="3" id="KW-0560">Oxidoreductase</keyword>
<organism evidence="6 7">
    <name type="scientific">Marilutibacter aestuarii</name>
    <dbReference type="NCBI Taxonomy" id="1706195"/>
    <lineage>
        <taxon>Bacteria</taxon>
        <taxon>Pseudomonadati</taxon>
        <taxon>Pseudomonadota</taxon>
        <taxon>Gammaproteobacteria</taxon>
        <taxon>Lysobacterales</taxon>
        <taxon>Lysobacteraceae</taxon>
        <taxon>Marilutibacter</taxon>
    </lineage>
</organism>
<dbReference type="Proteomes" id="UP000318212">
    <property type="component" value="Unassembled WGS sequence"/>
</dbReference>
<feature type="domain" description="Aspartyl/asparaginy/proline hydroxylase" evidence="5">
    <location>
        <begin position="136"/>
        <end position="293"/>
    </location>
</feature>
<dbReference type="AlphaFoldDB" id="A0A508A0E8"/>
<dbReference type="OrthoDB" id="21665at2"/>
<evidence type="ECO:0000256" key="1">
    <source>
        <dbReference type="ARBA" id="ARBA00007730"/>
    </source>
</evidence>